<organism evidence="1">
    <name type="scientific">marine sediment metagenome</name>
    <dbReference type="NCBI Taxonomy" id="412755"/>
    <lineage>
        <taxon>unclassified sequences</taxon>
        <taxon>metagenomes</taxon>
        <taxon>ecological metagenomes</taxon>
    </lineage>
</organism>
<dbReference type="EMBL" id="BARU01043040">
    <property type="protein sequence ID" value="GAH77478.1"/>
    <property type="molecule type" value="Genomic_DNA"/>
</dbReference>
<gene>
    <name evidence="1" type="ORF">S03H2_65993</name>
</gene>
<reference evidence="1" key="1">
    <citation type="journal article" date="2014" name="Front. Microbiol.">
        <title>High frequency of phylogenetically diverse reductive dehalogenase-homologous genes in deep subseafloor sedimentary metagenomes.</title>
        <authorList>
            <person name="Kawai M."/>
            <person name="Futagami T."/>
            <person name="Toyoda A."/>
            <person name="Takaki Y."/>
            <person name="Nishi S."/>
            <person name="Hori S."/>
            <person name="Arai W."/>
            <person name="Tsubouchi T."/>
            <person name="Morono Y."/>
            <person name="Uchiyama I."/>
            <person name="Ito T."/>
            <person name="Fujiyama A."/>
            <person name="Inagaki F."/>
            <person name="Takami H."/>
        </authorList>
    </citation>
    <scope>NUCLEOTIDE SEQUENCE</scope>
    <source>
        <strain evidence="1">Expedition CK06-06</strain>
    </source>
</reference>
<dbReference type="AlphaFoldDB" id="X1K5Y2"/>
<accession>X1K5Y2</accession>
<feature type="non-terminal residue" evidence="1">
    <location>
        <position position="1"/>
    </location>
</feature>
<evidence type="ECO:0000313" key="1">
    <source>
        <dbReference type="EMBL" id="GAH77478.1"/>
    </source>
</evidence>
<name>X1K5Y2_9ZZZZ</name>
<proteinExistence type="predicted"/>
<sequence length="47" mass="5780">NRHDGILRALEVQLMTDSEVNREFKKYNMSTKNWKDLRKRLLEKYNP</sequence>
<comment type="caution">
    <text evidence="1">The sequence shown here is derived from an EMBL/GenBank/DDBJ whole genome shotgun (WGS) entry which is preliminary data.</text>
</comment>
<protein>
    <submittedName>
        <fullName evidence="1">Uncharacterized protein</fullName>
    </submittedName>
</protein>